<dbReference type="UniPathway" id="UPA00659"/>
<name>A0A6M5KDQ4_9DINO</name>
<evidence type="ECO:0000313" key="7">
    <source>
        <dbReference type="EMBL" id="QJU71810.1"/>
    </source>
</evidence>
<keyword evidence="3" id="KW-0276">Fatty acid metabolism</keyword>
<dbReference type="InterPro" id="IPR029045">
    <property type="entry name" value="ClpP/crotonase-like_dom_sf"/>
</dbReference>
<dbReference type="FunFam" id="1.10.12.10:FF:000004">
    <property type="entry name" value="Delta3,5-delta2,4-dienoyl-CoA isomerase"/>
    <property type="match status" value="1"/>
</dbReference>
<dbReference type="InterPro" id="IPR014748">
    <property type="entry name" value="Enoyl-CoA_hydra_C"/>
</dbReference>
<proteinExistence type="evidence at transcript level"/>
<dbReference type="AlphaFoldDB" id="A0A6M5KDQ4"/>
<dbReference type="InterPro" id="IPR045002">
    <property type="entry name" value="Ech1-like"/>
</dbReference>
<evidence type="ECO:0000256" key="5">
    <source>
        <dbReference type="ARBA" id="ARBA00023235"/>
    </source>
</evidence>
<reference evidence="7" key="1">
    <citation type="journal article" date="2020" name="PLoS ONE">
        <title>Transcriptomic analysis of polyketide synthases in a highly ciguatoxic dinoflagellate, Gambierdiscus polynesiensis and low toxicity Gambierdiscus pacificus, from French Polynesia.</title>
        <authorList>
            <person name="Van Dolah F.M."/>
            <person name="Morey J.S."/>
            <person name="Milne S."/>
            <person name="Ung A."/>
            <person name="Anderson P.E."/>
            <person name="Chinain M."/>
        </authorList>
    </citation>
    <scope>NUCLEOTIDE SEQUENCE</scope>
</reference>
<protein>
    <submittedName>
        <fullName evidence="7">Dienoyl coA isomerase</fullName>
    </submittedName>
</protein>
<evidence type="ECO:0000256" key="4">
    <source>
        <dbReference type="ARBA" id="ARBA00023098"/>
    </source>
</evidence>
<accession>A0A6M5KDQ4</accession>
<evidence type="ECO:0000256" key="6">
    <source>
        <dbReference type="SAM" id="MobiDB-lite"/>
    </source>
</evidence>
<evidence type="ECO:0000256" key="3">
    <source>
        <dbReference type="ARBA" id="ARBA00022832"/>
    </source>
</evidence>
<dbReference type="CDD" id="cd06558">
    <property type="entry name" value="crotonase-like"/>
    <property type="match status" value="1"/>
</dbReference>
<dbReference type="PANTHER" id="PTHR43149">
    <property type="entry name" value="ENOYL-COA HYDRATASE"/>
    <property type="match status" value="1"/>
</dbReference>
<keyword evidence="5 7" id="KW-0413">Isomerase</keyword>
<dbReference type="Gene3D" id="1.10.12.10">
    <property type="entry name" value="Lyase 2-enoyl-coa Hydratase, Chain A, domain 2"/>
    <property type="match status" value="1"/>
</dbReference>
<dbReference type="EMBL" id="MT165619">
    <property type="protein sequence ID" value="QJU71810.1"/>
    <property type="molecule type" value="mRNA"/>
</dbReference>
<dbReference type="InterPro" id="IPR001753">
    <property type="entry name" value="Enoyl-CoA_hydra/iso"/>
</dbReference>
<comment type="pathway">
    <text evidence="1">Lipid metabolism; fatty acid beta-oxidation.</text>
</comment>
<evidence type="ECO:0000256" key="2">
    <source>
        <dbReference type="ARBA" id="ARBA00005254"/>
    </source>
</evidence>
<comment type="similarity">
    <text evidence="2">Belongs to the enoyl-CoA hydratase/isomerase family.</text>
</comment>
<dbReference type="PANTHER" id="PTHR43149:SF1">
    <property type="entry name" value="DELTA(3,5)-DELTA(2,4)-DIENOYL-COA ISOMERASE, MITOCHONDRIAL"/>
    <property type="match status" value="1"/>
</dbReference>
<keyword evidence="4" id="KW-0443">Lipid metabolism</keyword>
<evidence type="ECO:0000256" key="1">
    <source>
        <dbReference type="ARBA" id="ARBA00005005"/>
    </source>
</evidence>
<dbReference type="SUPFAM" id="SSF52096">
    <property type="entry name" value="ClpP/crotonase"/>
    <property type="match status" value="1"/>
</dbReference>
<dbReference type="Pfam" id="PF00378">
    <property type="entry name" value="ECH_1"/>
    <property type="match status" value="1"/>
</dbReference>
<feature type="region of interest" description="Disordered" evidence="6">
    <location>
        <begin position="275"/>
        <end position="296"/>
    </location>
</feature>
<dbReference type="Gene3D" id="3.90.226.10">
    <property type="entry name" value="2-enoyl-CoA Hydratase, Chain A, domain 1"/>
    <property type="match status" value="1"/>
</dbReference>
<sequence length="296" mass="31355">MSSRYAGYATLATSMPAPHVLHVELAREDKRNAISTELWMEIGKLFTEVASDDDVRCILLSGRGPLFSAGIEIQPGGSTFTGGAGAARPRLDPARLGVQSRVGAHSWAAAWSSLERCGKVVMACVHGGCWGAALELVAAADIRWCTKDAYFVAKEIDFAVVADLGGLQRLPKLLGNQSLVRELVFSGRRLPAAEAATAGLVSRVCLDKEALLREGLGMATEIASKSPVATFGTKTVLNYSRDHSVEEGLEYGITWNMAAMQNGDLARAGLALASKQPPSFPSVAGREAPQGEVSKL</sequence>
<dbReference type="GO" id="GO:0051750">
    <property type="term" value="F:delta(3,5)-delta(2,4)-dienoyl-CoA isomerase activity"/>
    <property type="evidence" value="ECO:0007669"/>
    <property type="project" value="TreeGrafter"/>
</dbReference>
<organism evidence="7">
    <name type="scientific">Gambierdiscus polynesiensis</name>
    <dbReference type="NCBI Taxonomy" id="439318"/>
    <lineage>
        <taxon>Eukaryota</taxon>
        <taxon>Sar</taxon>
        <taxon>Alveolata</taxon>
        <taxon>Dinophyceae</taxon>
        <taxon>Gonyaulacales</taxon>
        <taxon>Pyrocystaceae</taxon>
        <taxon>Gambierdiscus</taxon>
    </lineage>
</organism>
<dbReference type="GO" id="GO:0005739">
    <property type="term" value="C:mitochondrion"/>
    <property type="evidence" value="ECO:0007669"/>
    <property type="project" value="TreeGrafter"/>
</dbReference>
<dbReference type="GO" id="GO:0006635">
    <property type="term" value="P:fatty acid beta-oxidation"/>
    <property type="evidence" value="ECO:0007669"/>
    <property type="project" value="UniProtKB-UniPathway"/>
</dbReference>